<dbReference type="Proteomes" id="UP000807025">
    <property type="component" value="Unassembled WGS sequence"/>
</dbReference>
<protein>
    <submittedName>
        <fullName evidence="2">Uncharacterized protein</fullName>
    </submittedName>
</protein>
<name>A0A9P6D260_PLEER</name>
<organism evidence="2 3">
    <name type="scientific">Pleurotus eryngii</name>
    <name type="common">Boletus of the steppes</name>
    <dbReference type="NCBI Taxonomy" id="5323"/>
    <lineage>
        <taxon>Eukaryota</taxon>
        <taxon>Fungi</taxon>
        <taxon>Dikarya</taxon>
        <taxon>Basidiomycota</taxon>
        <taxon>Agaricomycotina</taxon>
        <taxon>Agaricomycetes</taxon>
        <taxon>Agaricomycetidae</taxon>
        <taxon>Agaricales</taxon>
        <taxon>Pleurotineae</taxon>
        <taxon>Pleurotaceae</taxon>
        <taxon>Pleurotus</taxon>
    </lineage>
</organism>
<evidence type="ECO:0000313" key="3">
    <source>
        <dbReference type="Proteomes" id="UP000807025"/>
    </source>
</evidence>
<keyword evidence="1" id="KW-0732">Signal</keyword>
<evidence type="ECO:0000313" key="2">
    <source>
        <dbReference type="EMBL" id="KAF9489591.1"/>
    </source>
</evidence>
<proteinExistence type="predicted"/>
<dbReference type="AlphaFoldDB" id="A0A9P6D260"/>
<dbReference type="EMBL" id="MU154666">
    <property type="protein sequence ID" value="KAF9489591.1"/>
    <property type="molecule type" value="Genomic_DNA"/>
</dbReference>
<feature type="signal peptide" evidence="1">
    <location>
        <begin position="1"/>
        <end position="16"/>
    </location>
</feature>
<gene>
    <name evidence="2" type="ORF">BDN71DRAFT_1455887</name>
</gene>
<sequence>MGLSFLRMGLCGLGCAACVWDTRLEGGGVYETWRLLGDVAFVMGVLRDGSEEPRHPNRWHITPTIIMKIANIMSAIATVAQGGITLSASWRTSRRRIGINMVR</sequence>
<feature type="chain" id="PRO_5040356387" evidence="1">
    <location>
        <begin position="17"/>
        <end position="103"/>
    </location>
</feature>
<reference evidence="2" key="1">
    <citation type="submission" date="2020-11" db="EMBL/GenBank/DDBJ databases">
        <authorList>
            <consortium name="DOE Joint Genome Institute"/>
            <person name="Ahrendt S."/>
            <person name="Riley R."/>
            <person name="Andreopoulos W."/>
            <person name="Labutti K."/>
            <person name="Pangilinan J."/>
            <person name="Ruiz-Duenas F.J."/>
            <person name="Barrasa J.M."/>
            <person name="Sanchez-Garcia M."/>
            <person name="Camarero S."/>
            <person name="Miyauchi S."/>
            <person name="Serrano A."/>
            <person name="Linde D."/>
            <person name="Babiker R."/>
            <person name="Drula E."/>
            <person name="Ayuso-Fernandez I."/>
            <person name="Pacheco R."/>
            <person name="Padilla G."/>
            <person name="Ferreira P."/>
            <person name="Barriuso J."/>
            <person name="Kellner H."/>
            <person name="Castanera R."/>
            <person name="Alfaro M."/>
            <person name="Ramirez L."/>
            <person name="Pisabarro A.G."/>
            <person name="Kuo A."/>
            <person name="Tritt A."/>
            <person name="Lipzen A."/>
            <person name="He G."/>
            <person name="Yan M."/>
            <person name="Ng V."/>
            <person name="Cullen D."/>
            <person name="Martin F."/>
            <person name="Rosso M.-N."/>
            <person name="Henrissat B."/>
            <person name="Hibbett D."/>
            <person name="Martinez A.T."/>
            <person name="Grigoriev I.V."/>
        </authorList>
    </citation>
    <scope>NUCLEOTIDE SEQUENCE</scope>
    <source>
        <strain evidence="2">ATCC 90797</strain>
    </source>
</reference>
<keyword evidence="3" id="KW-1185">Reference proteome</keyword>
<comment type="caution">
    <text evidence="2">The sequence shown here is derived from an EMBL/GenBank/DDBJ whole genome shotgun (WGS) entry which is preliminary data.</text>
</comment>
<accession>A0A9P6D260</accession>
<evidence type="ECO:0000256" key="1">
    <source>
        <dbReference type="SAM" id="SignalP"/>
    </source>
</evidence>